<keyword evidence="3" id="KW-1185">Reference proteome</keyword>
<feature type="signal peptide" evidence="2">
    <location>
        <begin position="1"/>
        <end position="17"/>
    </location>
</feature>
<protein>
    <submittedName>
        <fullName evidence="4 5">Uncharacterized protein</fullName>
    </submittedName>
</protein>
<accession>A0A0K0E610</accession>
<reference evidence="4" key="1">
    <citation type="submission" date="2015-08" db="UniProtKB">
        <authorList>
            <consortium name="WormBaseParasite"/>
        </authorList>
    </citation>
    <scope>IDENTIFICATION</scope>
</reference>
<evidence type="ECO:0000256" key="1">
    <source>
        <dbReference type="SAM" id="MobiDB-lite"/>
    </source>
</evidence>
<dbReference type="STRING" id="6248.A0A0K0E610"/>
<dbReference type="Proteomes" id="UP000035681">
    <property type="component" value="Unplaced"/>
</dbReference>
<feature type="chain" id="PRO_5005327508" evidence="2">
    <location>
        <begin position="18"/>
        <end position="202"/>
    </location>
</feature>
<proteinExistence type="predicted"/>
<evidence type="ECO:0000313" key="5">
    <source>
        <dbReference type="WBParaSite" id="TCONS_00012613.p1"/>
    </source>
</evidence>
<evidence type="ECO:0000313" key="4">
    <source>
        <dbReference type="WBParaSite" id="SSTP_0000494200.1"/>
    </source>
</evidence>
<keyword evidence="2" id="KW-0732">Signal</keyword>
<name>A0A0K0E610_STRER</name>
<feature type="region of interest" description="Disordered" evidence="1">
    <location>
        <begin position="165"/>
        <end position="202"/>
    </location>
</feature>
<feature type="compositionally biased region" description="Polar residues" evidence="1">
    <location>
        <begin position="173"/>
        <end position="202"/>
    </location>
</feature>
<dbReference type="WBParaSite" id="SSTP_0000494200.1">
    <property type="protein sequence ID" value="SSTP_0000494200.1"/>
    <property type="gene ID" value="SSTP_0000494200"/>
</dbReference>
<organism evidence="4">
    <name type="scientific">Strongyloides stercoralis</name>
    <name type="common">Threadworm</name>
    <dbReference type="NCBI Taxonomy" id="6248"/>
    <lineage>
        <taxon>Eukaryota</taxon>
        <taxon>Metazoa</taxon>
        <taxon>Ecdysozoa</taxon>
        <taxon>Nematoda</taxon>
        <taxon>Chromadorea</taxon>
        <taxon>Rhabditida</taxon>
        <taxon>Tylenchina</taxon>
        <taxon>Panagrolaimomorpha</taxon>
        <taxon>Strongyloidoidea</taxon>
        <taxon>Strongyloididae</taxon>
        <taxon>Strongyloides</taxon>
    </lineage>
</organism>
<evidence type="ECO:0000313" key="3">
    <source>
        <dbReference type="Proteomes" id="UP000035681"/>
    </source>
</evidence>
<dbReference type="AlphaFoldDB" id="A0A0K0E610"/>
<dbReference type="WBParaSite" id="TCONS_00012613.p1">
    <property type="protein sequence ID" value="TCONS_00012613.p1"/>
    <property type="gene ID" value="XLOC_008277"/>
</dbReference>
<evidence type="ECO:0000256" key="2">
    <source>
        <dbReference type="SAM" id="SignalP"/>
    </source>
</evidence>
<sequence>MKFLITFLAIIVAVIVAHRGYQNSFYPLWGFNPQPHWPGMSFPPIKYPLHTLWQPDPYFPPYEGGWLNPWGYHHRFDTYHENYFPHHHFGHGYNYADKYAWRFFKKHGFNVKSALYFCNSYYTRPIVWQSGYLFNYCHYINENYGRNNKHVPVYPKVPETMSLENPDVPQDMDVTNTLETNSLDSYSSESTGYGSDNSPQQY</sequence>